<reference evidence="4" key="1">
    <citation type="submission" date="2020-10" db="EMBL/GenBank/DDBJ databases">
        <authorList>
            <person name="Kikuchi T."/>
        </authorList>
    </citation>
    <scope>NUCLEOTIDE SEQUENCE</scope>
    <source>
        <strain evidence="4">NKZ352</strain>
    </source>
</reference>
<dbReference type="Proteomes" id="UP000835052">
    <property type="component" value="Unassembled WGS sequence"/>
</dbReference>
<comment type="caution">
    <text evidence="4">The sequence shown here is derived from an EMBL/GenBank/DDBJ whole genome shotgun (WGS) entry which is preliminary data.</text>
</comment>
<dbReference type="PANTHER" id="PTHR20991:SF0">
    <property type="entry name" value="PROTEIN PTHB1"/>
    <property type="match status" value="1"/>
</dbReference>
<name>A0A8S1GSL5_9PELO</name>
<dbReference type="GO" id="GO:0060271">
    <property type="term" value="P:cilium assembly"/>
    <property type="evidence" value="ECO:0007669"/>
    <property type="project" value="TreeGrafter"/>
</dbReference>
<evidence type="ECO:0000256" key="1">
    <source>
        <dbReference type="SAM" id="MobiDB-lite"/>
    </source>
</evidence>
<keyword evidence="5" id="KW-1185">Reference proteome</keyword>
<dbReference type="Pfam" id="PF14727">
    <property type="entry name" value="PHTB1_N"/>
    <property type="match status" value="1"/>
</dbReference>
<feature type="domain" description="PTHB1 N-terminal" evidence="2">
    <location>
        <begin position="21"/>
        <end position="325"/>
    </location>
</feature>
<organism evidence="4 5">
    <name type="scientific">Caenorhabditis auriculariae</name>
    <dbReference type="NCBI Taxonomy" id="2777116"/>
    <lineage>
        <taxon>Eukaryota</taxon>
        <taxon>Metazoa</taxon>
        <taxon>Ecdysozoa</taxon>
        <taxon>Nematoda</taxon>
        <taxon>Chromadorea</taxon>
        <taxon>Rhabditida</taxon>
        <taxon>Rhabditina</taxon>
        <taxon>Rhabditomorpha</taxon>
        <taxon>Rhabditoidea</taxon>
        <taxon>Rhabditidae</taxon>
        <taxon>Peloderinae</taxon>
        <taxon>Caenorhabditis</taxon>
    </lineage>
</organism>
<dbReference type="InterPro" id="IPR028073">
    <property type="entry name" value="PHTB1_N_dom"/>
</dbReference>
<dbReference type="Pfam" id="PF23337">
    <property type="entry name" value="PTHB1_pf"/>
    <property type="match status" value="1"/>
</dbReference>
<proteinExistence type="predicted"/>
<feature type="region of interest" description="Disordered" evidence="1">
    <location>
        <begin position="715"/>
        <end position="736"/>
    </location>
</feature>
<dbReference type="OrthoDB" id="10262646at2759"/>
<accession>A0A8S1GSL5</accession>
<evidence type="ECO:0000259" key="3">
    <source>
        <dbReference type="Pfam" id="PF23337"/>
    </source>
</evidence>
<dbReference type="EMBL" id="CAJGYM010000004">
    <property type="protein sequence ID" value="CAD6186259.1"/>
    <property type="molecule type" value="Genomic_DNA"/>
</dbReference>
<evidence type="ECO:0000259" key="2">
    <source>
        <dbReference type="Pfam" id="PF14727"/>
    </source>
</evidence>
<evidence type="ECO:0000313" key="5">
    <source>
        <dbReference type="Proteomes" id="UP000835052"/>
    </source>
</evidence>
<gene>
    <name evidence="4" type="ORF">CAUJ_LOCUS2178</name>
</gene>
<dbReference type="InterPro" id="IPR026511">
    <property type="entry name" value="PTHB1"/>
</dbReference>
<dbReference type="InterPro" id="IPR055362">
    <property type="entry name" value="PTHB1_pf_dom"/>
</dbReference>
<evidence type="ECO:0000313" key="4">
    <source>
        <dbReference type="EMBL" id="CAD6186259.1"/>
    </source>
</evidence>
<dbReference type="GO" id="GO:0034464">
    <property type="term" value="C:BBSome"/>
    <property type="evidence" value="ECO:0007669"/>
    <property type="project" value="InterPro"/>
</dbReference>
<sequence length="736" mass="82997">MERSPYSRGFSHHNRPIFFENREQLVVGGEDGSISVIDPCGTKDAQDTTVLHYQTKRPVLQMRAGEFLPFMGVQLAVLSPNRLSYYRIVYDEKDETSFNFEEIYGHEIEETAYNMCTLPFQNIHILVQTVLCNLYLYQGDQCIFSKSPLPFLLPGPICYSLPSSSLLLGNDGRISSLKFSLLTSVSNSSKKVTFDWEFSLGDYALDIEVEDRPPIQPSLVVLCRRGVNCFTTGGMIRWQIRLESVATAMCLYRLPGIETAYISSIIATADENMLVFRDERLVWNCNAHMAPVALLVSTYSSLYENVLTLMSSNGKVIIGYPGTEPNLYKLPPENRIINYKEKAEQLKSLESKIKETQGKGEIEPRLEFGIKLTCSELQKASMEHNTKGPVCILTVQFNGVAEAQKIHINVRSSLSTPSRQIVLHKPREGSQLKIPFFVGKEPPTSSTVNIAAHCYPSQASSYRSIEMPMELLFHECSLDRNSKYKFTLDTDCAVVPINSLFPAFQTDNPLTIGLQVHSSDATVSIFAANKSNRYRVQSDRLGLLQVATAALIQRLRETVPNINIGGKQPIEYISLLLDNILEHKKLLDAEKERMESRMREVRCIEALLLNKSKNTKLENLDHIDALFSKSHQQLLAAMDAYTTSQNKYKTEIEALGSLFQLTADVMRCQKAVAYIDGNFYVNTTQSLKERLQWASRMHRSGESSMVEALCQHARKDLPQITEEEEPSNEPVAENAE</sequence>
<dbReference type="GO" id="GO:0016020">
    <property type="term" value="C:membrane"/>
    <property type="evidence" value="ECO:0007669"/>
    <property type="project" value="TreeGrafter"/>
</dbReference>
<dbReference type="AlphaFoldDB" id="A0A8S1GSL5"/>
<dbReference type="PANTHER" id="PTHR20991">
    <property type="entry name" value="PARATHYROID HORMONE-RESPONSIVE B1 GENE"/>
    <property type="match status" value="1"/>
</dbReference>
<feature type="domain" description="PTHB1 platform" evidence="3">
    <location>
        <begin position="468"/>
        <end position="560"/>
    </location>
</feature>
<evidence type="ECO:0008006" key="6">
    <source>
        <dbReference type="Google" id="ProtNLM"/>
    </source>
</evidence>
<protein>
    <recommendedName>
        <fullName evidence="6">Protein PTHB1</fullName>
    </recommendedName>
</protein>